<proteinExistence type="predicted"/>
<feature type="region of interest" description="Disordered" evidence="4">
    <location>
        <begin position="1"/>
        <end position="23"/>
    </location>
</feature>
<keyword evidence="1" id="KW-0677">Repeat</keyword>
<evidence type="ECO:0000313" key="6">
    <source>
        <dbReference type="EMBL" id="KHN86022.1"/>
    </source>
</evidence>
<dbReference type="Proteomes" id="UP000031036">
    <property type="component" value="Unassembled WGS sequence"/>
</dbReference>
<dbReference type="SUPFAM" id="SSF54928">
    <property type="entry name" value="RNA-binding domain, RBD"/>
    <property type="match status" value="2"/>
</dbReference>
<feature type="domain" description="RRM" evidence="5">
    <location>
        <begin position="117"/>
        <end position="190"/>
    </location>
</feature>
<dbReference type="InterPro" id="IPR000504">
    <property type="entry name" value="RRM_dom"/>
</dbReference>
<dbReference type="OMA" id="VEMADEY"/>
<dbReference type="InterPro" id="IPR035979">
    <property type="entry name" value="RBD_domain_sf"/>
</dbReference>
<dbReference type="AlphaFoldDB" id="A0A0B2VXF0"/>
<keyword evidence="6" id="KW-0687">Ribonucleoprotein</keyword>
<gene>
    <name evidence="6" type="primary">Hnrnpll</name>
    <name evidence="6" type="ORF">Tcan_12228</name>
</gene>
<dbReference type="InterPro" id="IPR055204">
    <property type="entry name" value="HNRNPL_RRM"/>
</dbReference>
<dbReference type="STRING" id="6265.A0A0B2VXF0"/>
<feature type="domain" description="RRM" evidence="5">
    <location>
        <begin position="26"/>
        <end position="100"/>
    </location>
</feature>
<dbReference type="InterPro" id="IPR012677">
    <property type="entry name" value="Nucleotide-bd_a/b_plait_sf"/>
</dbReference>
<dbReference type="Pfam" id="PF22976">
    <property type="entry name" value="RRM_10"/>
    <property type="match status" value="1"/>
</dbReference>
<dbReference type="PANTHER" id="PTHR15592">
    <property type="entry name" value="MATRIN 3/NUCLEAR PROTEIN 220-RELATED"/>
    <property type="match status" value="1"/>
</dbReference>
<keyword evidence="2 3" id="KW-0694">RNA-binding</keyword>
<dbReference type="GO" id="GO:1990904">
    <property type="term" value="C:ribonucleoprotein complex"/>
    <property type="evidence" value="ECO:0007669"/>
    <property type="project" value="UniProtKB-KW"/>
</dbReference>
<dbReference type="InterPro" id="IPR021790">
    <property type="entry name" value="PTBP1-like_RRM2"/>
</dbReference>
<sequence length="617" mass="66239">MEDGEPAVKRSRSEEETDRLNPSPSLVVHVRNLNSTTNEADLMDALCFFGEIAYVRCIPAKGMALVEFEEEAGARACVSYTQTTQIYVMGQPARFNYSTSKKIQRVGLESEHPSRVLVLSISNVHYPIDVNVIHQICVPYGVVNRIAILRHMQALVEFDTEESAKKAKRAINGADIYYGCCTLKVEFAKPGKVKVSTNNHLQWDYTISPASGSFGCEGDTNADMSHQGIPCGKNMAYGGWYGAIGNYGAAGNVGGLYGTYAARAEVPGNGAGYAQEFGGYDANTGTCDFNVNASISAEGNSSGENGATNKGSFGCEGDTNADMSHQGIPCGKNMAYGGWYGAIGNYGAAGNVGGLYGTYAARAEVPGNGAGYAQEFGGYDANTGTCDFNVNASISAEGNSSGENGATNKDFVDYDAAGGVDLKMPQRGNGSILMVYGADESVFNCDKLYNLLCLYGNCYRAKFMKSKPGTCMVEMGSANEVNVAIENLSGATLFGHTISLRPSKQDSLHEVHDPFSLPDGSLSYKNYASSRNHRFTSPERAARNRIVKPCPILHWFNASPTMDEECLKKVEVFFSVTVQQHIAAFFESDHRCLCGKALYTVKFSFAGSQGGRPSRLS</sequence>
<evidence type="ECO:0000256" key="1">
    <source>
        <dbReference type="ARBA" id="ARBA00022737"/>
    </source>
</evidence>
<evidence type="ECO:0000256" key="4">
    <source>
        <dbReference type="SAM" id="MobiDB-lite"/>
    </source>
</evidence>
<organism evidence="6 7">
    <name type="scientific">Toxocara canis</name>
    <name type="common">Canine roundworm</name>
    <dbReference type="NCBI Taxonomy" id="6265"/>
    <lineage>
        <taxon>Eukaryota</taxon>
        <taxon>Metazoa</taxon>
        <taxon>Ecdysozoa</taxon>
        <taxon>Nematoda</taxon>
        <taxon>Chromadorea</taxon>
        <taxon>Rhabditida</taxon>
        <taxon>Spirurina</taxon>
        <taxon>Ascaridomorpha</taxon>
        <taxon>Ascaridoidea</taxon>
        <taxon>Toxocaridae</taxon>
        <taxon>Toxocara</taxon>
    </lineage>
</organism>
<dbReference type="SMART" id="SM00360">
    <property type="entry name" value="RRM"/>
    <property type="match status" value="3"/>
</dbReference>
<feature type="compositionally biased region" description="Basic and acidic residues" evidence="4">
    <location>
        <begin position="1"/>
        <end position="14"/>
    </location>
</feature>
<accession>A0A0B2VXF0</accession>
<dbReference type="PROSITE" id="PS50102">
    <property type="entry name" value="RRM"/>
    <property type="match status" value="2"/>
</dbReference>
<dbReference type="OrthoDB" id="302770at2759"/>
<comment type="caution">
    <text evidence="6">The sequence shown here is derived from an EMBL/GenBank/DDBJ whole genome shotgun (WGS) entry which is preliminary data.</text>
</comment>
<keyword evidence="7" id="KW-1185">Reference proteome</keyword>
<dbReference type="GO" id="GO:0003723">
    <property type="term" value="F:RNA binding"/>
    <property type="evidence" value="ECO:0007669"/>
    <property type="project" value="UniProtKB-UniRule"/>
</dbReference>
<dbReference type="Pfam" id="PF11835">
    <property type="entry name" value="RRM_8"/>
    <property type="match status" value="1"/>
</dbReference>
<evidence type="ECO:0000256" key="2">
    <source>
        <dbReference type="ARBA" id="ARBA00022884"/>
    </source>
</evidence>
<dbReference type="Pfam" id="PF00076">
    <property type="entry name" value="RRM_1"/>
    <property type="match status" value="1"/>
</dbReference>
<evidence type="ECO:0000256" key="3">
    <source>
        <dbReference type="PROSITE-ProRule" id="PRU00176"/>
    </source>
</evidence>
<dbReference type="CDD" id="cd12424">
    <property type="entry name" value="RRM3_hnRNPL_like"/>
    <property type="match status" value="1"/>
</dbReference>
<protein>
    <submittedName>
        <fullName evidence="6">Heterogeneous nuclear ribonucleoprotein L-like</fullName>
    </submittedName>
</protein>
<dbReference type="EMBL" id="JPKZ01000679">
    <property type="protein sequence ID" value="KHN86022.1"/>
    <property type="molecule type" value="Genomic_DNA"/>
</dbReference>
<dbReference type="Gene3D" id="3.30.70.330">
    <property type="match status" value="4"/>
</dbReference>
<evidence type="ECO:0000313" key="7">
    <source>
        <dbReference type="Proteomes" id="UP000031036"/>
    </source>
</evidence>
<evidence type="ECO:0000259" key="5">
    <source>
        <dbReference type="PROSITE" id="PS50102"/>
    </source>
</evidence>
<name>A0A0B2VXF0_TOXCA</name>
<reference evidence="6 7" key="1">
    <citation type="submission" date="2014-11" db="EMBL/GenBank/DDBJ databases">
        <title>Genetic blueprint of the zoonotic pathogen Toxocara canis.</title>
        <authorList>
            <person name="Zhu X.-Q."/>
            <person name="Korhonen P.K."/>
            <person name="Cai H."/>
            <person name="Young N.D."/>
            <person name="Nejsum P."/>
            <person name="von Samson-Himmelstjerna G."/>
            <person name="Boag P.R."/>
            <person name="Tan P."/>
            <person name="Li Q."/>
            <person name="Min J."/>
            <person name="Yang Y."/>
            <person name="Wang X."/>
            <person name="Fang X."/>
            <person name="Hall R.S."/>
            <person name="Hofmann A."/>
            <person name="Sternberg P.W."/>
            <person name="Jex A.R."/>
            <person name="Gasser R.B."/>
        </authorList>
    </citation>
    <scope>NUCLEOTIDE SEQUENCE [LARGE SCALE GENOMIC DNA]</scope>
    <source>
        <strain evidence="6">PN_DK_2014</strain>
    </source>
</reference>
<dbReference type="Pfam" id="PF13893">
    <property type="entry name" value="RRM_5"/>
    <property type="match status" value="1"/>
</dbReference>